<reference evidence="2" key="1">
    <citation type="journal article" date="2019" name="Int. J. Syst. Evol. Microbiol.">
        <title>The Global Catalogue of Microorganisms (GCM) 10K type strain sequencing project: providing services to taxonomists for standard genome sequencing and annotation.</title>
        <authorList>
            <consortium name="The Broad Institute Genomics Platform"/>
            <consortium name="The Broad Institute Genome Sequencing Center for Infectious Disease"/>
            <person name="Wu L."/>
            <person name="Ma J."/>
        </authorList>
    </citation>
    <scope>NUCLEOTIDE SEQUENCE [LARGE SCALE GENOMIC DNA]</scope>
    <source>
        <strain evidence="2">JCM 17551</strain>
    </source>
</reference>
<accession>A0ABP7LZR1</accession>
<sequence length="425" mass="49202">MIPPKRIIQCLYDHWPTIQALIIRSETGSFTFQVLQGLIRQQNPSFTTDQAFKEAQRIVSSEIAIPLAKSSEYELSQPILEFGQSLLDEHELGLAEEISVLIDDMERLIKKVQASAEDKDAYEVRRYLHRLDDRIRAVIKHFRYNEIAIANLVEKAKSQKSSIRLETRYASVLEAFDQYIEPMLDMLDIYGKFRLTLDYIEEALRQIIQHADTTGQMKREQNTCIHLRTRILELYQIGQHCLRKSTDLLMPLRDELRKNTEVTRAVSKLLANVRKRGIDQRIHAAMPVISTDAARHNLGLHRNIVSYLADVIDIKDEDVVLPDEEQIAPFNPVEIPEFREVFKKLPATQTSDYFEWLKKEYSALPADELLYLYLQVIESDELELTDPADKKEYTFEQMKIIAHSLGGNKLEVNTLEANQQNSQTS</sequence>
<comment type="caution">
    <text evidence="1">The sequence shown here is derived from an EMBL/GenBank/DDBJ whole genome shotgun (WGS) entry which is preliminary data.</text>
</comment>
<protein>
    <submittedName>
        <fullName evidence="1">Uncharacterized protein</fullName>
    </submittedName>
</protein>
<gene>
    <name evidence="1" type="ORF">GCM10022277_03060</name>
</gene>
<dbReference type="EMBL" id="BAABBN010000004">
    <property type="protein sequence ID" value="GAA3911797.1"/>
    <property type="molecule type" value="Genomic_DNA"/>
</dbReference>
<keyword evidence="2" id="KW-1185">Reference proteome</keyword>
<dbReference type="Proteomes" id="UP001501565">
    <property type="component" value="Unassembled WGS sequence"/>
</dbReference>
<proteinExistence type="predicted"/>
<name>A0ABP7LZR1_9GAMM</name>
<evidence type="ECO:0000313" key="2">
    <source>
        <dbReference type="Proteomes" id="UP001501565"/>
    </source>
</evidence>
<organism evidence="1 2">
    <name type="scientific">Litoribacillus peritrichatus</name>
    <dbReference type="NCBI Taxonomy" id="718191"/>
    <lineage>
        <taxon>Bacteria</taxon>
        <taxon>Pseudomonadati</taxon>
        <taxon>Pseudomonadota</taxon>
        <taxon>Gammaproteobacteria</taxon>
        <taxon>Oceanospirillales</taxon>
        <taxon>Oceanospirillaceae</taxon>
        <taxon>Litoribacillus</taxon>
    </lineage>
</organism>
<dbReference type="RefSeq" id="WP_344794761.1">
    <property type="nucleotide sequence ID" value="NZ_BAABBN010000004.1"/>
</dbReference>
<evidence type="ECO:0000313" key="1">
    <source>
        <dbReference type="EMBL" id="GAA3911797.1"/>
    </source>
</evidence>